<dbReference type="Gene3D" id="3.40.50.10320">
    <property type="entry name" value="LmbE-like"/>
    <property type="match status" value="1"/>
</dbReference>
<evidence type="ECO:0008006" key="5">
    <source>
        <dbReference type="Google" id="ProtNLM"/>
    </source>
</evidence>
<dbReference type="SUPFAM" id="SSF102588">
    <property type="entry name" value="LmbE-like"/>
    <property type="match status" value="1"/>
</dbReference>
<protein>
    <recommendedName>
        <fullName evidence="5">N-acetyl-1-D-myo-inositol-2-amino-2-deoxy-alpha-D-glucopyranoside deacetylase</fullName>
    </recommendedName>
</protein>
<evidence type="ECO:0000313" key="4">
    <source>
        <dbReference type="Proteomes" id="UP000067708"/>
    </source>
</evidence>
<dbReference type="eggNOG" id="COG2120">
    <property type="taxonomic scope" value="Bacteria"/>
</dbReference>
<dbReference type="STRING" id="529884.Rhola_00009160"/>
<reference evidence="3 4" key="1">
    <citation type="journal article" date="2014" name="Int. J. Syst. Evol. Microbiol.">
        <title>Rhodoluna lacicola gen. nov., sp. nov., a planktonic freshwater bacterium with stream-lined genome.</title>
        <authorList>
            <person name="Hahn M."/>
            <person name="Schmidt J."/>
            <person name="Taipale S.J."/>
            <person name="Doolittle W.F."/>
            <person name="Koll U."/>
        </authorList>
    </citation>
    <scope>NUCLEOTIDE SEQUENCE [LARGE SCALE GENOMIC DNA]</scope>
    <source>
        <strain evidence="3 4">MWH-Ta8</strain>
    </source>
</reference>
<sequence length="376" mass="40963">MAKAKFAPKRLLIVHAHPDDESLFTGHVIADRISAKAEVMVFTLTRGERGKVKLDELKSLEGDLAAMGSFRASELMEALKAFGNVQHAFAGTRAYLDSGMRINPWGKPAKPRDLDELALSAASTTIIADDIVAKIREFKPDAVLTYNRRGGFGHPDHKMAHDATAMAIRKFAKQSRSRAPQFWVIAEPREPFDAEIGNAKTAAVKKAALEAHASQVAVHAETYSVVPGKEIRYDRPERVRKSSPSALVGIRSALTFLWAMPLGVLLGLAGTMMHQVKANTDAQTPIGLIVALVMTVSLAVALRLLRRSRGALYLVTATLAGTIFWLAQRQPGGELFIPGNDAGNIWAYGSIGIFALVIMFPKIQPGAWRRSSRGHR</sequence>
<dbReference type="EMBL" id="CP007490">
    <property type="protein sequence ID" value="AIC47718.1"/>
    <property type="molecule type" value="Genomic_DNA"/>
</dbReference>
<dbReference type="InterPro" id="IPR024078">
    <property type="entry name" value="LmbE-like_dom_sf"/>
</dbReference>
<evidence type="ECO:0000256" key="2">
    <source>
        <dbReference type="SAM" id="Phobius"/>
    </source>
</evidence>
<dbReference type="AlphaFoldDB" id="A0A060JMC3"/>
<name>A0A060JMC3_9MICO</name>
<dbReference type="OrthoDB" id="3514174at2"/>
<keyword evidence="2" id="KW-1133">Transmembrane helix</keyword>
<keyword evidence="2" id="KW-0472">Membrane</keyword>
<keyword evidence="1" id="KW-0862">Zinc</keyword>
<accession>A0A060JMC3</accession>
<evidence type="ECO:0000313" key="3">
    <source>
        <dbReference type="EMBL" id="AIC47718.1"/>
    </source>
</evidence>
<dbReference type="InterPro" id="IPR003737">
    <property type="entry name" value="GlcNAc_PI_deacetylase-related"/>
</dbReference>
<gene>
    <name evidence="3" type="ORF">Rhola_00009160</name>
</gene>
<proteinExistence type="predicted"/>
<feature type="transmembrane region" description="Helical" evidence="2">
    <location>
        <begin position="310"/>
        <end position="326"/>
    </location>
</feature>
<dbReference type="GO" id="GO:0016811">
    <property type="term" value="F:hydrolase activity, acting on carbon-nitrogen (but not peptide) bonds, in linear amides"/>
    <property type="evidence" value="ECO:0007669"/>
    <property type="project" value="TreeGrafter"/>
</dbReference>
<keyword evidence="3" id="KW-0378">Hydrolase</keyword>
<dbReference type="GO" id="GO:0016137">
    <property type="term" value="P:glycoside metabolic process"/>
    <property type="evidence" value="ECO:0007669"/>
    <property type="project" value="UniProtKB-ARBA"/>
</dbReference>
<dbReference type="PANTHER" id="PTHR12993">
    <property type="entry name" value="N-ACETYLGLUCOSAMINYL-PHOSPHATIDYLINOSITOL DE-N-ACETYLASE-RELATED"/>
    <property type="match status" value="1"/>
</dbReference>
<dbReference type="PANTHER" id="PTHR12993:SF26">
    <property type="entry name" value="1D-MYO-INOSITOL 2-ACETAMIDO-2-DEOXY-ALPHA-D-GLUCOPYRANOSIDE DEACETYLASE"/>
    <property type="match status" value="1"/>
</dbReference>
<organism evidence="3 4">
    <name type="scientific">Rhodoluna lacicola</name>
    <dbReference type="NCBI Taxonomy" id="529884"/>
    <lineage>
        <taxon>Bacteria</taxon>
        <taxon>Bacillati</taxon>
        <taxon>Actinomycetota</taxon>
        <taxon>Actinomycetes</taxon>
        <taxon>Micrococcales</taxon>
        <taxon>Microbacteriaceae</taxon>
        <taxon>Luna cluster</taxon>
        <taxon>Luna-1 subcluster</taxon>
        <taxon>Rhodoluna</taxon>
    </lineage>
</organism>
<dbReference type="HOGENOM" id="CLU_049311_2_3_11"/>
<feature type="transmembrane region" description="Helical" evidence="2">
    <location>
        <begin position="285"/>
        <end position="305"/>
    </location>
</feature>
<feature type="transmembrane region" description="Helical" evidence="2">
    <location>
        <begin position="346"/>
        <end position="363"/>
    </location>
</feature>
<feature type="transmembrane region" description="Helical" evidence="2">
    <location>
        <begin position="248"/>
        <end position="273"/>
    </location>
</feature>
<dbReference type="Proteomes" id="UP000067708">
    <property type="component" value="Chromosome"/>
</dbReference>
<dbReference type="RefSeq" id="WP_051636275.1">
    <property type="nucleotide sequence ID" value="NZ_CP007490.1"/>
</dbReference>
<keyword evidence="2" id="KW-0812">Transmembrane</keyword>
<evidence type="ECO:0000256" key="1">
    <source>
        <dbReference type="ARBA" id="ARBA00022833"/>
    </source>
</evidence>
<dbReference type="KEGG" id="rla:Rhola_00009160"/>
<keyword evidence="4" id="KW-1185">Reference proteome</keyword>
<dbReference type="Pfam" id="PF02585">
    <property type="entry name" value="PIG-L"/>
    <property type="match status" value="1"/>
</dbReference>